<dbReference type="InterPro" id="IPR029044">
    <property type="entry name" value="Nucleotide-diphossugar_trans"/>
</dbReference>
<feature type="region of interest" description="Disordered" evidence="2">
    <location>
        <begin position="88"/>
        <end position="108"/>
    </location>
</feature>
<keyword evidence="5" id="KW-1185">Reference proteome</keyword>
<evidence type="ECO:0000256" key="2">
    <source>
        <dbReference type="SAM" id="MobiDB-lite"/>
    </source>
</evidence>
<dbReference type="Proteomes" id="UP000827549">
    <property type="component" value="Chromosome 2"/>
</dbReference>
<comment type="similarity">
    <text evidence="1">Belongs to the glycosyltransferase 32 family.</text>
</comment>
<dbReference type="PANTHER" id="PTHR31834:SF1">
    <property type="entry name" value="INITIATION-SPECIFIC ALPHA-1,6-MANNOSYLTRANSFERASE"/>
    <property type="match status" value="1"/>
</dbReference>
<proteinExistence type="inferred from homology"/>
<dbReference type="PANTHER" id="PTHR31834">
    <property type="entry name" value="INITIATION-SPECIFIC ALPHA-1,6-MANNOSYLTRANSFERASE"/>
    <property type="match status" value="1"/>
</dbReference>
<name>A0AAF0Y894_9TREE</name>
<dbReference type="EMBL" id="CP086715">
    <property type="protein sequence ID" value="WOO79761.1"/>
    <property type="molecule type" value="Genomic_DNA"/>
</dbReference>
<evidence type="ECO:0000256" key="1">
    <source>
        <dbReference type="ARBA" id="ARBA00009003"/>
    </source>
</evidence>
<keyword evidence="3" id="KW-0472">Membrane</keyword>
<keyword evidence="3" id="KW-0812">Transmembrane</keyword>
<protein>
    <submittedName>
        <fullName evidence="4">Initiation-specific alpha-1,6-mannosyltransferase</fullName>
    </submittedName>
</protein>
<accession>A0AAF0Y894</accession>
<dbReference type="SUPFAM" id="SSF53448">
    <property type="entry name" value="Nucleotide-diphospho-sugar transferases"/>
    <property type="match status" value="1"/>
</dbReference>
<dbReference type="GO" id="GO:0000009">
    <property type="term" value="F:alpha-1,6-mannosyltransferase activity"/>
    <property type="evidence" value="ECO:0007669"/>
    <property type="project" value="InterPro"/>
</dbReference>
<feature type="transmembrane region" description="Helical" evidence="3">
    <location>
        <begin position="52"/>
        <end position="71"/>
    </location>
</feature>
<dbReference type="GeneID" id="87806523"/>
<gene>
    <name evidence="4" type="primary">och1_1</name>
    <name evidence="4" type="ORF">LOC62_02G003278</name>
</gene>
<reference evidence="4" key="1">
    <citation type="submission" date="2023-10" db="EMBL/GenBank/DDBJ databases">
        <authorList>
            <person name="Noh H."/>
        </authorList>
    </citation>
    <scope>NUCLEOTIDE SEQUENCE</scope>
    <source>
        <strain evidence="4">DUCC4014</strain>
    </source>
</reference>
<sequence length="520" mass="58705">MASPDPSISDYSSWTQAWTTRWSALCSPTTPGSGDEKQHTWIHLPRVRTRRAFIQVLVGCTLLVGAAFYLVSDTGRIEGWRVGGGAAMAPTAATDPSRGRKITDLPSDPVQRWGIGSPQSKYLVHGLREWPDNGALGEPSSELGEIADAVFTYGARTLAEYRAQLREFVDVSFPKRARAVLQASLDRYLWEQRNASRVSWDHEKRVWQTDKDGETKGSEEVMTWASGWATREGWEWKLYRDQDARDWEESQLKEHGITSHVHYMWSHLPTGILRSDMFRYLVLLLRGGIYSDTDTSLLKPPSMWGRDARLWNDGEGWLAHHERERIAAGEKAVDVLGQPSVIVGIEADVGDRHDWHDWWPRPLQLVQWTMASAPYHPICLAAVMRMVHQTAKAADWAAARWDKVLALRESGAWEAADKLLETHVLKNPKDGGPIGIMNWSGPGVWTDAVLNYLRVRYGVRWVDLRGLTEPLRIGDVVVLPVTGFSPGVGNFGSQLPTDPQAMVEHHFRGSWKENGMEKYR</sequence>
<organism evidence="4 5">
    <name type="scientific">Vanrija pseudolonga</name>
    <dbReference type="NCBI Taxonomy" id="143232"/>
    <lineage>
        <taxon>Eukaryota</taxon>
        <taxon>Fungi</taxon>
        <taxon>Dikarya</taxon>
        <taxon>Basidiomycota</taxon>
        <taxon>Agaricomycotina</taxon>
        <taxon>Tremellomycetes</taxon>
        <taxon>Trichosporonales</taxon>
        <taxon>Trichosporonaceae</taxon>
        <taxon>Vanrija</taxon>
    </lineage>
</organism>
<dbReference type="GO" id="GO:0006487">
    <property type="term" value="P:protein N-linked glycosylation"/>
    <property type="evidence" value="ECO:0007669"/>
    <property type="project" value="TreeGrafter"/>
</dbReference>
<dbReference type="InterPro" id="IPR007577">
    <property type="entry name" value="GlycoTrfase_DXD_sugar-bd_CS"/>
</dbReference>
<dbReference type="InterPro" id="IPR039367">
    <property type="entry name" value="Och1-like"/>
</dbReference>
<evidence type="ECO:0000313" key="4">
    <source>
        <dbReference type="EMBL" id="WOO79761.1"/>
    </source>
</evidence>
<dbReference type="Pfam" id="PF04488">
    <property type="entry name" value="Gly_transf_sug"/>
    <property type="match status" value="1"/>
</dbReference>
<dbReference type="AlphaFoldDB" id="A0AAF0Y894"/>
<evidence type="ECO:0000313" key="5">
    <source>
        <dbReference type="Proteomes" id="UP000827549"/>
    </source>
</evidence>
<evidence type="ECO:0000256" key="3">
    <source>
        <dbReference type="SAM" id="Phobius"/>
    </source>
</evidence>
<dbReference type="Gene3D" id="3.90.550.20">
    <property type="match status" value="1"/>
</dbReference>
<dbReference type="GO" id="GO:0000136">
    <property type="term" value="C:mannan polymerase complex"/>
    <property type="evidence" value="ECO:0007669"/>
    <property type="project" value="TreeGrafter"/>
</dbReference>
<dbReference type="RefSeq" id="XP_062625793.1">
    <property type="nucleotide sequence ID" value="XM_062769809.1"/>
</dbReference>
<keyword evidence="3" id="KW-1133">Transmembrane helix</keyword>